<evidence type="ECO:0000313" key="3">
    <source>
        <dbReference type="EMBL" id="GIL93701.1"/>
    </source>
</evidence>
<dbReference type="AlphaFoldDB" id="A0A8J4CGP0"/>
<keyword evidence="4" id="KW-1185">Reference proteome</keyword>
<feature type="transmembrane region" description="Helical" evidence="1">
    <location>
        <begin position="80"/>
        <end position="104"/>
    </location>
</feature>
<keyword evidence="1" id="KW-0472">Membrane</keyword>
<feature type="transmembrane region" description="Helical" evidence="1">
    <location>
        <begin position="21"/>
        <end position="41"/>
    </location>
</feature>
<protein>
    <submittedName>
        <fullName evidence="2">Uncharacterized protein</fullName>
    </submittedName>
</protein>
<organism evidence="2 4">
    <name type="scientific">Volvox reticuliferus</name>
    <dbReference type="NCBI Taxonomy" id="1737510"/>
    <lineage>
        <taxon>Eukaryota</taxon>
        <taxon>Viridiplantae</taxon>
        <taxon>Chlorophyta</taxon>
        <taxon>core chlorophytes</taxon>
        <taxon>Chlorophyceae</taxon>
        <taxon>CS clade</taxon>
        <taxon>Chlamydomonadales</taxon>
        <taxon>Volvocaceae</taxon>
        <taxon>Volvox</taxon>
    </lineage>
</organism>
<keyword evidence="1" id="KW-1133">Transmembrane helix</keyword>
<gene>
    <name evidence="2" type="ORF">Vretifemale_8373</name>
    <name evidence="3" type="ORF">Vretimale_23</name>
</gene>
<dbReference type="EMBL" id="BNCQ01000001">
    <property type="protein sequence ID" value="GIL93701.1"/>
    <property type="molecule type" value="Genomic_DNA"/>
</dbReference>
<reference evidence="2" key="1">
    <citation type="journal article" date="2021" name="Proc. Natl. Acad. Sci. U.S.A.">
        <title>Three genomes in the algal genus Volvox reveal the fate of a haploid sex-determining region after a transition to homothallism.</title>
        <authorList>
            <person name="Yamamoto K."/>
            <person name="Hamaji T."/>
            <person name="Kawai-Toyooka H."/>
            <person name="Matsuzaki R."/>
            <person name="Takahashi F."/>
            <person name="Nishimura Y."/>
            <person name="Kawachi M."/>
            <person name="Noguchi H."/>
            <person name="Minakuchi Y."/>
            <person name="Umen J.G."/>
            <person name="Toyoda A."/>
            <person name="Nozaki H."/>
        </authorList>
    </citation>
    <scope>NUCLEOTIDE SEQUENCE</scope>
    <source>
        <strain evidence="3">NIES-3785</strain>
        <strain evidence="2">NIES-3786</strain>
    </source>
</reference>
<comment type="caution">
    <text evidence="2">The sequence shown here is derived from an EMBL/GenBank/DDBJ whole genome shotgun (WGS) entry which is preliminary data.</text>
</comment>
<accession>A0A8J4CGP0</accession>
<feature type="transmembrane region" description="Helical" evidence="1">
    <location>
        <begin position="47"/>
        <end position="68"/>
    </location>
</feature>
<proteinExistence type="predicted"/>
<evidence type="ECO:0000256" key="1">
    <source>
        <dbReference type="SAM" id="Phobius"/>
    </source>
</evidence>
<evidence type="ECO:0000313" key="4">
    <source>
        <dbReference type="Proteomes" id="UP000747110"/>
    </source>
</evidence>
<dbReference type="Proteomes" id="UP000747110">
    <property type="component" value="Unassembled WGS sequence"/>
</dbReference>
<dbReference type="EMBL" id="BNCP01000014">
    <property type="protein sequence ID" value="GIL79084.1"/>
    <property type="molecule type" value="Genomic_DNA"/>
</dbReference>
<keyword evidence="1" id="KW-0812">Transmembrane</keyword>
<evidence type="ECO:0000313" key="2">
    <source>
        <dbReference type="EMBL" id="GIL79084.1"/>
    </source>
</evidence>
<dbReference type="OrthoDB" id="10411115at2759"/>
<sequence>MEAYPANVANHGGEQPQSHSIFLGPAWLIACGVGAILGGFFMRGTSFSWPLMMLGGGVGLVGSAMLYRNFMRARRRNADLSAAVSGAGLMGGALPTAGLALGLASTRLPPMIAPGGNPVLNPGRTLTGFSPPGYVVLLEKNAQGVPHVSPSSGGMAPAPVWPGKAEVPPGRSCTRCRSRNGSCGRSCACSCCVVQSRWPGELGPFQDAIALAVPLPTPPHAPVEDSFSDAACSQHVEQGRVPCSGDLEATGPGPGSCQQAGCSQPVLKARPSCEKGAEEAPVVAAAAGGFALVLQPRPQLLGFSMQVLQEQQQMFRPYEQPGNATAGPVSPVFMQV</sequence>
<dbReference type="Proteomes" id="UP000722791">
    <property type="component" value="Unassembled WGS sequence"/>
</dbReference>
<name>A0A8J4CGP0_9CHLO</name>